<protein>
    <submittedName>
        <fullName evidence="2">Uncharacterized protein</fullName>
    </submittedName>
</protein>
<feature type="region of interest" description="Disordered" evidence="1">
    <location>
        <begin position="15"/>
        <end position="63"/>
    </location>
</feature>
<feature type="region of interest" description="Disordered" evidence="1">
    <location>
        <begin position="84"/>
        <end position="124"/>
    </location>
</feature>
<feature type="compositionally biased region" description="Polar residues" evidence="1">
    <location>
        <begin position="45"/>
        <end position="54"/>
    </location>
</feature>
<feature type="region of interest" description="Disordered" evidence="1">
    <location>
        <begin position="136"/>
        <end position="155"/>
    </location>
</feature>
<proteinExistence type="predicted"/>
<feature type="compositionally biased region" description="Pro residues" evidence="1">
    <location>
        <begin position="102"/>
        <end position="111"/>
    </location>
</feature>
<sequence>MVTPPADGEIIFRLSGGRQAAETQTRPLPRPRLVPFPVPVPVPVNGNTTKTALTQPPGGRKGGVEMLTSPSLFTLCDLSECEQPSQYVTPPLPSSSSSSSSLPPPPPPAPPRLMAGQRARNRGPVQNQKVALFNSGRRHTYPPPPPQTPLDPHPFHHPCTQPTRFTNTRPMFVATAQIMHEAGFSLPNSRSCLSCDHMPIPNPPPPPPPLPPTQTFSSSPATIPSLHQDEDEMETKGFTSLVSGLESPVRTIQGEWDLSEWDTGCQSGVWVLSGVPEVTAPGPEETEEGNFIWCSWTKGA</sequence>
<dbReference type="EMBL" id="CADEAL010004476">
    <property type="protein sequence ID" value="CAB1460406.1"/>
    <property type="molecule type" value="Genomic_DNA"/>
</dbReference>
<feature type="compositionally biased region" description="Pro residues" evidence="1">
    <location>
        <begin position="141"/>
        <end position="152"/>
    </location>
</feature>
<accession>A0A9N7W4K2</accession>
<keyword evidence="3" id="KW-1185">Reference proteome</keyword>
<organism evidence="2 3">
    <name type="scientific">Pleuronectes platessa</name>
    <name type="common">European plaice</name>
    <dbReference type="NCBI Taxonomy" id="8262"/>
    <lineage>
        <taxon>Eukaryota</taxon>
        <taxon>Metazoa</taxon>
        <taxon>Chordata</taxon>
        <taxon>Craniata</taxon>
        <taxon>Vertebrata</taxon>
        <taxon>Euteleostomi</taxon>
        <taxon>Actinopterygii</taxon>
        <taxon>Neopterygii</taxon>
        <taxon>Teleostei</taxon>
        <taxon>Neoteleostei</taxon>
        <taxon>Acanthomorphata</taxon>
        <taxon>Carangaria</taxon>
        <taxon>Pleuronectiformes</taxon>
        <taxon>Pleuronectoidei</taxon>
        <taxon>Pleuronectidae</taxon>
        <taxon>Pleuronectes</taxon>
    </lineage>
</organism>
<evidence type="ECO:0000313" key="2">
    <source>
        <dbReference type="EMBL" id="CAB1460406.1"/>
    </source>
</evidence>
<name>A0A9N7W4K2_PLEPL</name>
<dbReference type="PRINTS" id="PR01217">
    <property type="entry name" value="PRICHEXTENSN"/>
</dbReference>
<evidence type="ECO:0000256" key="1">
    <source>
        <dbReference type="SAM" id="MobiDB-lite"/>
    </source>
</evidence>
<comment type="caution">
    <text evidence="2">The sequence shown here is derived from an EMBL/GenBank/DDBJ whole genome shotgun (WGS) entry which is preliminary data.</text>
</comment>
<reference evidence="2" key="1">
    <citation type="submission" date="2020-03" db="EMBL/GenBank/DDBJ databases">
        <authorList>
            <person name="Weist P."/>
        </authorList>
    </citation>
    <scope>NUCLEOTIDE SEQUENCE</scope>
</reference>
<feature type="compositionally biased region" description="Pro residues" evidence="1">
    <location>
        <begin position="28"/>
        <end position="42"/>
    </location>
</feature>
<evidence type="ECO:0000313" key="3">
    <source>
        <dbReference type="Proteomes" id="UP001153269"/>
    </source>
</evidence>
<dbReference type="AlphaFoldDB" id="A0A9N7W4K2"/>
<dbReference type="Proteomes" id="UP001153269">
    <property type="component" value="Unassembled WGS sequence"/>
</dbReference>
<gene>
    <name evidence="2" type="ORF">PLEPLA_LOCUS48257</name>
</gene>